<dbReference type="Pfam" id="PF17784">
    <property type="entry name" value="Sulfotransfer_4"/>
    <property type="match status" value="1"/>
</dbReference>
<comment type="caution">
    <text evidence="2">The sequence shown here is derived from an EMBL/GenBank/DDBJ whole genome shotgun (WGS) entry which is preliminary data.</text>
</comment>
<dbReference type="EMBL" id="JAPEVB010000001">
    <property type="protein sequence ID" value="KAJ4397509.1"/>
    <property type="molecule type" value="Genomic_DNA"/>
</dbReference>
<dbReference type="InterPro" id="IPR027417">
    <property type="entry name" value="P-loop_NTPase"/>
</dbReference>
<dbReference type="PANTHER" id="PTHR36978">
    <property type="entry name" value="P-LOOP CONTAINING NUCLEOTIDE TRIPHOSPHATE HYDROLASE"/>
    <property type="match status" value="1"/>
</dbReference>
<sequence length="303" mass="34241">MTVQWERDTGVSLPMRETQVLSMGIIRTGSSSITEALTILGYQDVHHGITATPRDWPIINDVCDATFHSLTTYTGKPFTAADWDLLFGRCEAITDMGSFFALELIKAYPSAKVIIVERDIEKWYTSLEEAIISTTWGWRADFFTNILAPLFGGKTGLTIRKVILGFFEARDVHELRVKARDRYRRHYADIRAAVPPERLLDFKLEEGWGPLCAFLGKEIPDVPFPRRNPKDLHVKRVKAKQGMFLKMAIKVGLKKILPWLVGLSAVALGTAFVRRAGFGKEILEKFKAIIMETQKYISSAVSM</sequence>
<keyword evidence="1" id="KW-1133">Transmembrane helix</keyword>
<dbReference type="SUPFAM" id="SSF52540">
    <property type="entry name" value="P-loop containing nucleoside triphosphate hydrolases"/>
    <property type="match status" value="1"/>
</dbReference>
<protein>
    <submittedName>
        <fullName evidence="2">Uncharacterized protein</fullName>
    </submittedName>
</protein>
<keyword evidence="3" id="KW-1185">Reference proteome</keyword>
<evidence type="ECO:0000256" key="1">
    <source>
        <dbReference type="SAM" id="Phobius"/>
    </source>
</evidence>
<reference evidence="2" key="1">
    <citation type="submission" date="2022-10" db="EMBL/GenBank/DDBJ databases">
        <title>Tapping the CABI collections for fungal endophytes: first genome assemblies for Collariella, Neodidymelliopsis, Ascochyta clinopodiicola, Didymella pomorum, Didymosphaeria variabile, Neocosmospora piperis and Neocucurbitaria cava.</title>
        <authorList>
            <person name="Hill R."/>
        </authorList>
    </citation>
    <scope>NUCLEOTIDE SEQUENCE</scope>
    <source>
        <strain evidence="2">IMI 355082</strain>
    </source>
</reference>
<evidence type="ECO:0000313" key="3">
    <source>
        <dbReference type="Proteomes" id="UP001140453"/>
    </source>
</evidence>
<dbReference type="PANTHER" id="PTHR36978:SF4">
    <property type="entry name" value="P-LOOP CONTAINING NUCLEOSIDE TRIPHOSPHATE HYDROLASE PROTEIN"/>
    <property type="match status" value="1"/>
</dbReference>
<keyword evidence="1" id="KW-0472">Membrane</keyword>
<feature type="transmembrane region" description="Helical" evidence="1">
    <location>
        <begin position="256"/>
        <end position="273"/>
    </location>
</feature>
<evidence type="ECO:0000313" key="2">
    <source>
        <dbReference type="EMBL" id="KAJ4397509.1"/>
    </source>
</evidence>
<dbReference type="OrthoDB" id="408152at2759"/>
<accession>A0A9W8Z2L7</accession>
<name>A0A9W8Z2L7_9PEZI</name>
<dbReference type="Gene3D" id="3.40.50.300">
    <property type="entry name" value="P-loop containing nucleotide triphosphate hydrolases"/>
    <property type="match status" value="1"/>
</dbReference>
<keyword evidence="1" id="KW-0812">Transmembrane</keyword>
<organism evidence="2 3">
    <name type="scientific">Gnomoniopsis smithogilvyi</name>
    <dbReference type="NCBI Taxonomy" id="1191159"/>
    <lineage>
        <taxon>Eukaryota</taxon>
        <taxon>Fungi</taxon>
        <taxon>Dikarya</taxon>
        <taxon>Ascomycota</taxon>
        <taxon>Pezizomycotina</taxon>
        <taxon>Sordariomycetes</taxon>
        <taxon>Sordariomycetidae</taxon>
        <taxon>Diaporthales</taxon>
        <taxon>Gnomoniaceae</taxon>
        <taxon>Gnomoniopsis</taxon>
    </lineage>
</organism>
<dbReference type="Proteomes" id="UP001140453">
    <property type="component" value="Unassembled WGS sequence"/>
</dbReference>
<proteinExistence type="predicted"/>
<gene>
    <name evidence="2" type="ORF">N0V93_001740</name>
</gene>
<dbReference type="AlphaFoldDB" id="A0A9W8Z2L7"/>
<dbReference type="InterPro" id="IPR040632">
    <property type="entry name" value="Sulfotransfer_4"/>
</dbReference>